<dbReference type="SMART" id="SM00382">
    <property type="entry name" value="AAA"/>
    <property type="match status" value="1"/>
</dbReference>
<name>D0LMG8_HALO1</name>
<gene>
    <name evidence="5" type="ordered locus">Hoch_6180</name>
</gene>
<evidence type="ECO:0000313" key="6">
    <source>
        <dbReference type="Proteomes" id="UP000001880"/>
    </source>
</evidence>
<reference evidence="5 6" key="1">
    <citation type="journal article" date="2010" name="Stand. Genomic Sci.">
        <title>Complete genome sequence of Haliangium ochraceum type strain (SMP-2).</title>
        <authorList>
            <consortium name="US DOE Joint Genome Institute (JGI-PGF)"/>
            <person name="Ivanova N."/>
            <person name="Daum C."/>
            <person name="Lang E."/>
            <person name="Abt B."/>
            <person name="Kopitz M."/>
            <person name="Saunders E."/>
            <person name="Lapidus A."/>
            <person name="Lucas S."/>
            <person name="Glavina Del Rio T."/>
            <person name="Nolan M."/>
            <person name="Tice H."/>
            <person name="Copeland A."/>
            <person name="Cheng J.F."/>
            <person name="Chen F."/>
            <person name="Bruce D."/>
            <person name="Goodwin L."/>
            <person name="Pitluck S."/>
            <person name="Mavromatis K."/>
            <person name="Pati A."/>
            <person name="Mikhailova N."/>
            <person name="Chen A."/>
            <person name="Palaniappan K."/>
            <person name="Land M."/>
            <person name="Hauser L."/>
            <person name="Chang Y.J."/>
            <person name="Jeffries C.D."/>
            <person name="Detter J.C."/>
            <person name="Brettin T."/>
            <person name="Rohde M."/>
            <person name="Goker M."/>
            <person name="Bristow J."/>
            <person name="Markowitz V."/>
            <person name="Eisen J.A."/>
            <person name="Hugenholtz P."/>
            <person name="Kyrpides N.C."/>
            <person name="Klenk H.P."/>
        </authorList>
    </citation>
    <scope>NUCLEOTIDE SEQUENCE [LARGE SCALE GENOMIC DNA]</scope>
    <source>
        <strain evidence="6">DSM 14365 / CIP 107738 / JCM 11303 / AJ 13395 / SMP-2</strain>
    </source>
</reference>
<dbReference type="PROSITE" id="PS50045">
    <property type="entry name" value="SIGMA54_INTERACT_4"/>
    <property type="match status" value="1"/>
</dbReference>
<evidence type="ECO:0000259" key="4">
    <source>
        <dbReference type="PROSITE" id="PS50045"/>
    </source>
</evidence>
<dbReference type="PANTHER" id="PTHR32071">
    <property type="entry name" value="TRANSCRIPTIONAL REGULATORY PROTEIN"/>
    <property type="match status" value="1"/>
</dbReference>
<dbReference type="Gene3D" id="1.10.8.60">
    <property type="match status" value="1"/>
</dbReference>
<dbReference type="CDD" id="cd00009">
    <property type="entry name" value="AAA"/>
    <property type="match status" value="1"/>
</dbReference>
<feature type="domain" description="Sigma-54 factor interaction" evidence="4">
    <location>
        <begin position="166"/>
        <end position="407"/>
    </location>
</feature>
<sequence>MTSKRTSSAAETVQPDSEIDESPVIRVPCLTILCHPDMDRVGERALLPGLAGGGTVSLNRESPGFATPEGSPTEALDSPYVSARRSIILCDRGLLGIEIQPYAQALVTVAHEPLHGARVLSLSEIRGGVVIVLARRIALLLHLVALEQPILEGTLRPRARSPHFDMVGDSDALDEVRRKIANVADLELSVLIRGESGAGKEHVARAIWSASARAGRPFEALNMSTVPEGNMGLSALFGHVKGAFSGATNQFHGLFERNHGGTVFLDEVGACEPQVQDRLLRVLEDGVITPLGSQQERTVDVRVVSATDAALDAMIATGGFRAPLFHRLARYVIEVPPLAARRDDIARLVVHFVRRRLRASGASERLAPPRGQDKPWFPAELMALFVSHDWRGGNVRALANAVDRIWIDQRERAVLSVSEARKLLAPSGSPAPKPDSGTTNTRPTVATPAPRSLGRSEFIAVYRENGFSPAQTAAALGRPKGTIHSWLKRFGLRLAKQIDAHEITSVYEACERDAAATAAQLMVSVRSLTMRLRELGIAADEA</sequence>
<evidence type="ECO:0000256" key="2">
    <source>
        <dbReference type="ARBA" id="ARBA00022840"/>
    </source>
</evidence>
<evidence type="ECO:0000256" key="1">
    <source>
        <dbReference type="ARBA" id="ARBA00022741"/>
    </source>
</evidence>
<dbReference type="FunFam" id="3.40.50.300:FF:000006">
    <property type="entry name" value="DNA-binding transcriptional regulator NtrC"/>
    <property type="match status" value="1"/>
</dbReference>
<proteinExistence type="predicted"/>
<dbReference type="AlphaFoldDB" id="D0LMG8"/>
<dbReference type="PROSITE" id="PS00675">
    <property type="entry name" value="SIGMA54_INTERACT_1"/>
    <property type="match status" value="1"/>
</dbReference>
<keyword evidence="6" id="KW-1185">Reference proteome</keyword>
<dbReference type="InterPro" id="IPR027417">
    <property type="entry name" value="P-loop_NTPase"/>
</dbReference>
<protein>
    <submittedName>
        <fullName evidence="5">Sigma 54 interacting domain protein</fullName>
    </submittedName>
</protein>
<dbReference type="Pfam" id="PF00158">
    <property type="entry name" value="Sigma54_activat"/>
    <property type="match status" value="1"/>
</dbReference>
<dbReference type="KEGG" id="hoh:Hoch_6180"/>
<dbReference type="InterPro" id="IPR002078">
    <property type="entry name" value="Sigma_54_int"/>
</dbReference>
<keyword evidence="1" id="KW-0547">Nucleotide-binding</keyword>
<feature type="region of interest" description="Disordered" evidence="3">
    <location>
        <begin position="424"/>
        <end position="449"/>
    </location>
</feature>
<dbReference type="Gene3D" id="3.40.50.300">
    <property type="entry name" value="P-loop containing nucleotide triphosphate hydrolases"/>
    <property type="match status" value="1"/>
</dbReference>
<dbReference type="InterPro" id="IPR003593">
    <property type="entry name" value="AAA+_ATPase"/>
</dbReference>
<dbReference type="HOGENOM" id="CLU_000445_119_3_7"/>
<organism evidence="5 6">
    <name type="scientific">Haliangium ochraceum (strain DSM 14365 / JCM 11303 / SMP-2)</name>
    <dbReference type="NCBI Taxonomy" id="502025"/>
    <lineage>
        <taxon>Bacteria</taxon>
        <taxon>Pseudomonadati</taxon>
        <taxon>Myxococcota</taxon>
        <taxon>Polyangia</taxon>
        <taxon>Haliangiales</taxon>
        <taxon>Kofleriaceae</taxon>
        <taxon>Haliangium</taxon>
    </lineage>
</organism>
<dbReference type="Proteomes" id="UP000001880">
    <property type="component" value="Chromosome"/>
</dbReference>
<dbReference type="STRING" id="502025.Hoch_6180"/>
<dbReference type="GO" id="GO:0005524">
    <property type="term" value="F:ATP binding"/>
    <property type="evidence" value="ECO:0007669"/>
    <property type="project" value="UniProtKB-KW"/>
</dbReference>
<accession>D0LMG8</accession>
<keyword evidence="2" id="KW-0067">ATP-binding</keyword>
<dbReference type="InterPro" id="IPR025662">
    <property type="entry name" value="Sigma_54_int_dom_ATP-bd_1"/>
</dbReference>
<dbReference type="PANTHER" id="PTHR32071:SF100">
    <property type="entry name" value="RESPONSE REGULATOR PROTEIN PILR"/>
    <property type="match status" value="1"/>
</dbReference>
<evidence type="ECO:0000256" key="3">
    <source>
        <dbReference type="SAM" id="MobiDB-lite"/>
    </source>
</evidence>
<dbReference type="SUPFAM" id="SSF52540">
    <property type="entry name" value="P-loop containing nucleoside triphosphate hydrolases"/>
    <property type="match status" value="1"/>
</dbReference>
<dbReference type="GO" id="GO:0006355">
    <property type="term" value="P:regulation of DNA-templated transcription"/>
    <property type="evidence" value="ECO:0007669"/>
    <property type="project" value="InterPro"/>
</dbReference>
<dbReference type="EMBL" id="CP001804">
    <property type="protein sequence ID" value="ACY18655.1"/>
    <property type="molecule type" value="Genomic_DNA"/>
</dbReference>
<dbReference type="eggNOG" id="COG2204">
    <property type="taxonomic scope" value="Bacteria"/>
</dbReference>
<evidence type="ECO:0000313" key="5">
    <source>
        <dbReference type="EMBL" id="ACY18655.1"/>
    </source>
</evidence>